<evidence type="ECO:0000256" key="1">
    <source>
        <dbReference type="SAM" id="MobiDB-lite"/>
    </source>
</evidence>
<dbReference type="AlphaFoldDB" id="A0A7S4SUR2"/>
<organism evidence="2">
    <name type="scientific">Ditylum brightwellii</name>
    <dbReference type="NCBI Taxonomy" id="49249"/>
    <lineage>
        <taxon>Eukaryota</taxon>
        <taxon>Sar</taxon>
        <taxon>Stramenopiles</taxon>
        <taxon>Ochrophyta</taxon>
        <taxon>Bacillariophyta</taxon>
        <taxon>Mediophyceae</taxon>
        <taxon>Lithodesmiophycidae</taxon>
        <taxon>Lithodesmiales</taxon>
        <taxon>Lithodesmiaceae</taxon>
        <taxon>Ditylum</taxon>
    </lineage>
</organism>
<feature type="compositionally biased region" description="Low complexity" evidence="1">
    <location>
        <begin position="91"/>
        <end position="102"/>
    </location>
</feature>
<name>A0A7S4SUR2_9STRA</name>
<protein>
    <submittedName>
        <fullName evidence="2">Uncharacterized protein</fullName>
    </submittedName>
</protein>
<feature type="region of interest" description="Disordered" evidence="1">
    <location>
        <begin position="1"/>
        <end position="38"/>
    </location>
</feature>
<feature type="region of interest" description="Disordered" evidence="1">
    <location>
        <begin position="216"/>
        <end position="245"/>
    </location>
</feature>
<dbReference type="EMBL" id="HBNS01052977">
    <property type="protein sequence ID" value="CAE4654124.1"/>
    <property type="molecule type" value="Transcribed_RNA"/>
</dbReference>
<feature type="compositionally biased region" description="Low complexity" evidence="1">
    <location>
        <begin position="1"/>
        <end position="10"/>
    </location>
</feature>
<sequence length="353" mass="39816">MGSSQSSSSQPRLRQLRHHTAVCSTNRPTKRRPSIDEDSPNWLNNLFRFALTARPLLAAWDLSGNENVSKMGRKVPSASSENTECNNSTGSYASSHSSPLPSVGYQEANQHFQAQGQSSNHRYHTKHPRAPITGEGHSNTHIFLENQNSEAMRRVAKHQNLLTESLRVVVCSPLSSSDSPSYQSDANVNSQHNIHNQQQNRGRDLSMGDCYDSCSISSDPSTHIQEGPPKRSQSPALPCRPAKRRHSWTADSSIARSCDEEERVANLARMYDRATWRMYDRIMTARARAAALRKNPTVNVPSSHQYIPRDNTRYISYTPNSITYECTNPSNEDKLTRESNHSVEFPFFFEMDH</sequence>
<proteinExistence type="predicted"/>
<reference evidence="2" key="1">
    <citation type="submission" date="2021-01" db="EMBL/GenBank/DDBJ databases">
        <authorList>
            <person name="Corre E."/>
            <person name="Pelletier E."/>
            <person name="Niang G."/>
            <person name="Scheremetjew M."/>
            <person name="Finn R."/>
            <person name="Kale V."/>
            <person name="Holt S."/>
            <person name="Cochrane G."/>
            <person name="Meng A."/>
            <person name="Brown T."/>
            <person name="Cohen L."/>
        </authorList>
    </citation>
    <scope>NUCLEOTIDE SEQUENCE</scope>
    <source>
        <strain evidence="2">GSO104</strain>
    </source>
</reference>
<evidence type="ECO:0000313" key="2">
    <source>
        <dbReference type="EMBL" id="CAE4654124.1"/>
    </source>
</evidence>
<feature type="compositionally biased region" description="Polar residues" evidence="1">
    <location>
        <begin position="77"/>
        <end position="90"/>
    </location>
</feature>
<feature type="region of interest" description="Disordered" evidence="1">
    <location>
        <begin position="71"/>
        <end position="138"/>
    </location>
</feature>
<accession>A0A7S4SUR2</accession>
<gene>
    <name evidence="2" type="ORF">DBRI00130_LOCUS38717</name>
</gene>
<feature type="compositionally biased region" description="Polar residues" evidence="1">
    <location>
        <begin position="107"/>
        <end position="120"/>
    </location>
</feature>